<dbReference type="Proteomes" id="UP000324632">
    <property type="component" value="Chromosome 11"/>
</dbReference>
<dbReference type="AlphaFoldDB" id="A0A5A9NX04"/>
<protein>
    <submittedName>
        <fullName evidence="1">Uncharacterized protein</fullName>
    </submittedName>
</protein>
<evidence type="ECO:0000313" key="1">
    <source>
        <dbReference type="EMBL" id="KAA0714784.1"/>
    </source>
</evidence>
<keyword evidence="2" id="KW-1185">Reference proteome</keyword>
<sequence>MAETEGDPAVDLPENPRGLLWNIFHSWAERETQQRDSFACSTTAESEFSLSEPMTAFTDGSFTTFDSGSLTTWLEITA</sequence>
<accession>A0A5A9NX04</accession>
<organism evidence="1 2">
    <name type="scientific">Triplophysa tibetana</name>
    <dbReference type="NCBI Taxonomy" id="1572043"/>
    <lineage>
        <taxon>Eukaryota</taxon>
        <taxon>Metazoa</taxon>
        <taxon>Chordata</taxon>
        <taxon>Craniata</taxon>
        <taxon>Vertebrata</taxon>
        <taxon>Euteleostomi</taxon>
        <taxon>Actinopterygii</taxon>
        <taxon>Neopterygii</taxon>
        <taxon>Teleostei</taxon>
        <taxon>Ostariophysi</taxon>
        <taxon>Cypriniformes</taxon>
        <taxon>Nemacheilidae</taxon>
        <taxon>Triplophysa</taxon>
    </lineage>
</organism>
<name>A0A5A9NX04_9TELE</name>
<gene>
    <name evidence="1" type="ORF">E1301_Tti006376</name>
</gene>
<reference evidence="1 2" key="1">
    <citation type="journal article" date="2019" name="Mol. Ecol. Resour.">
        <title>Chromosome-level genome assembly of Triplophysa tibetana, a fish adapted to the harsh high-altitude environment of the Tibetan Plateau.</title>
        <authorList>
            <person name="Yang X."/>
            <person name="Liu H."/>
            <person name="Ma Z."/>
            <person name="Zou Y."/>
            <person name="Zou M."/>
            <person name="Mao Y."/>
            <person name="Li X."/>
            <person name="Wang H."/>
            <person name="Chen T."/>
            <person name="Wang W."/>
            <person name="Yang R."/>
        </authorList>
    </citation>
    <scope>NUCLEOTIDE SEQUENCE [LARGE SCALE GENOMIC DNA]</scope>
    <source>
        <strain evidence="1">TTIB1903HZAU</strain>
        <tissue evidence="1">Muscle</tissue>
    </source>
</reference>
<comment type="caution">
    <text evidence="1">The sequence shown here is derived from an EMBL/GenBank/DDBJ whole genome shotgun (WGS) entry which is preliminary data.</text>
</comment>
<proteinExistence type="predicted"/>
<dbReference type="EMBL" id="SOYY01000011">
    <property type="protein sequence ID" value="KAA0714784.1"/>
    <property type="molecule type" value="Genomic_DNA"/>
</dbReference>
<evidence type="ECO:0000313" key="2">
    <source>
        <dbReference type="Proteomes" id="UP000324632"/>
    </source>
</evidence>